<comment type="caution">
    <text evidence="2">The sequence shown here is derived from an EMBL/GenBank/DDBJ whole genome shotgun (WGS) entry which is preliminary data.</text>
</comment>
<dbReference type="Proteomes" id="UP001309876">
    <property type="component" value="Unassembled WGS sequence"/>
</dbReference>
<feature type="domain" description="MAT1 centre" evidence="1">
    <location>
        <begin position="9"/>
        <end position="102"/>
    </location>
</feature>
<name>A0AAN7T4R4_9EURO</name>
<protein>
    <submittedName>
        <fullName evidence="2">TFIIH/NER complex subunit</fullName>
    </submittedName>
</protein>
<keyword evidence="3" id="KW-1185">Reference proteome</keyword>
<organism evidence="2 3">
    <name type="scientific">Lithohypha guttulata</name>
    <dbReference type="NCBI Taxonomy" id="1690604"/>
    <lineage>
        <taxon>Eukaryota</taxon>
        <taxon>Fungi</taxon>
        <taxon>Dikarya</taxon>
        <taxon>Ascomycota</taxon>
        <taxon>Pezizomycotina</taxon>
        <taxon>Eurotiomycetes</taxon>
        <taxon>Chaetothyriomycetidae</taxon>
        <taxon>Chaetothyriales</taxon>
        <taxon>Trichomeriaceae</taxon>
        <taxon>Lithohypha</taxon>
    </lineage>
</organism>
<evidence type="ECO:0000313" key="2">
    <source>
        <dbReference type="EMBL" id="KAK5090414.1"/>
    </source>
</evidence>
<dbReference type="Pfam" id="PF06391">
    <property type="entry name" value="MAT1"/>
    <property type="match status" value="1"/>
</dbReference>
<dbReference type="EMBL" id="JAVRRJ010000001">
    <property type="protein sequence ID" value="KAK5090414.1"/>
    <property type="molecule type" value="Genomic_DNA"/>
</dbReference>
<evidence type="ECO:0000259" key="1">
    <source>
        <dbReference type="Pfam" id="PF06391"/>
    </source>
</evidence>
<sequence length="214" mass="24559">MSGCNKQLWKRDWKFQTFEDIEVERQLEVTKSVYDALELSRLGIVADPKTGYESAFEDLKSYNDYLELRELLALNLALKTDVAATRKRLTEFENTNGLNSKAQTKNQLKDGEYPDASGLIKGLRKRYVPKALSPYNPFGDIPQDREYYHIGKDDGFESVLSRNKKYEEYQQWGYSFEAYLDENLLRAFSGLGVFVDNEKGGKTDMTLPANTVMG</sequence>
<gene>
    <name evidence="2" type="primary">TFB3</name>
    <name evidence="2" type="ORF">LTR05_000586</name>
</gene>
<proteinExistence type="predicted"/>
<evidence type="ECO:0000313" key="3">
    <source>
        <dbReference type="Proteomes" id="UP001309876"/>
    </source>
</evidence>
<reference evidence="2 3" key="1">
    <citation type="submission" date="2023-08" db="EMBL/GenBank/DDBJ databases">
        <title>Black Yeasts Isolated from many extreme environments.</title>
        <authorList>
            <person name="Coleine C."/>
            <person name="Stajich J.E."/>
            <person name="Selbmann L."/>
        </authorList>
    </citation>
    <scope>NUCLEOTIDE SEQUENCE [LARGE SCALE GENOMIC DNA]</scope>
    <source>
        <strain evidence="2 3">CCFEE 5910</strain>
    </source>
</reference>
<dbReference type="InterPro" id="IPR015877">
    <property type="entry name" value="MAT1_centre"/>
</dbReference>
<dbReference type="AlphaFoldDB" id="A0AAN7T4R4"/>
<accession>A0AAN7T4R4</accession>